<dbReference type="RefSeq" id="WP_135995817.1">
    <property type="nucleotide sequence ID" value="NZ_CP071057.1"/>
</dbReference>
<sequence>MARRDLPPPPPPRKVTFTGPGQYILWMAVFVATVVLLAALLHEPLIVAFQANPAINGVILGVLVIGIAYTFLQALAIGPSARWLVKLRDADDPTRLPPPPALIAPMATMITEAADGRARLSASSARVVLDSVAARMAESGAFTRYFGRLLIFLGLLGTFYGLLLVVGDVGEAVRAVSATATGGEAAAGALMAAIEDPIQGMGTAFASSLFGLAGSLVIGFLELQASRAQNRFYNEIEEWLSSISRLAAAAPAGAAPSEEGEMSAAYIGALLEQTTDALDRLAHTMERQNKALETTMSRIAEDAAESQREAARLLRDEIKVLIRALEAQAKMSRERRGGEE</sequence>
<proteinExistence type="predicted"/>
<keyword evidence="2" id="KW-0812">Transmembrane</keyword>
<dbReference type="EMBL" id="SRXW01000002">
    <property type="protein sequence ID" value="TGY89277.1"/>
    <property type="molecule type" value="Genomic_DNA"/>
</dbReference>
<feature type="transmembrane region" description="Helical" evidence="2">
    <location>
        <begin position="200"/>
        <end position="221"/>
    </location>
</feature>
<keyword evidence="4" id="KW-1185">Reference proteome</keyword>
<reference evidence="3 4" key="1">
    <citation type="journal article" date="2017" name="Int. J. Syst. Evol. Microbiol.">
        <title>Marinicauda algicola sp. nov., isolated from a marine red alga Rhodosorus marinus.</title>
        <authorList>
            <person name="Jeong S.E."/>
            <person name="Jeon S.H."/>
            <person name="Chun B.H."/>
            <person name="Kim D.W."/>
            <person name="Jeon C.O."/>
        </authorList>
    </citation>
    <scope>NUCLEOTIDE SEQUENCE [LARGE SCALE GENOMIC DNA]</scope>
    <source>
        <strain evidence="3 4">JCM 31718</strain>
    </source>
</reference>
<keyword evidence="1" id="KW-0175">Coiled coil</keyword>
<gene>
    <name evidence="3" type="ORF">E5163_09165</name>
</gene>
<comment type="caution">
    <text evidence="3">The sequence shown here is derived from an EMBL/GenBank/DDBJ whole genome shotgun (WGS) entry which is preliminary data.</text>
</comment>
<dbReference type="Proteomes" id="UP000308054">
    <property type="component" value="Unassembled WGS sequence"/>
</dbReference>
<evidence type="ECO:0000313" key="4">
    <source>
        <dbReference type="Proteomes" id="UP000308054"/>
    </source>
</evidence>
<evidence type="ECO:0000313" key="3">
    <source>
        <dbReference type="EMBL" id="TGY89277.1"/>
    </source>
</evidence>
<name>A0A4S2H146_9PROT</name>
<feature type="coiled-coil region" evidence="1">
    <location>
        <begin position="271"/>
        <end position="316"/>
    </location>
</feature>
<keyword evidence="2" id="KW-0472">Membrane</keyword>
<protein>
    <recommendedName>
        <fullName evidence="5">Flagellar motor protein MotA</fullName>
    </recommendedName>
</protein>
<keyword evidence="2" id="KW-1133">Transmembrane helix</keyword>
<feature type="transmembrane region" description="Helical" evidence="2">
    <location>
        <begin position="145"/>
        <end position="166"/>
    </location>
</feature>
<dbReference type="OrthoDB" id="9794540at2"/>
<feature type="transmembrane region" description="Helical" evidence="2">
    <location>
        <begin position="54"/>
        <end position="78"/>
    </location>
</feature>
<feature type="transmembrane region" description="Helical" evidence="2">
    <location>
        <begin position="23"/>
        <end position="42"/>
    </location>
</feature>
<evidence type="ECO:0000256" key="2">
    <source>
        <dbReference type="SAM" id="Phobius"/>
    </source>
</evidence>
<dbReference type="AlphaFoldDB" id="A0A4S2H146"/>
<organism evidence="3 4">
    <name type="scientific">Marinicauda algicola</name>
    <dbReference type="NCBI Taxonomy" id="2029849"/>
    <lineage>
        <taxon>Bacteria</taxon>
        <taxon>Pseudomonadati</taxon>
        <taxon>Pseudomonadota</taxon>
        <taxon>Alphaproteobacteria</taxon>
        <taxon>Maricaulales</taxon>
        <taxon>Maricaulaceae</taxon>
        <taxon>Marinicauda</taxon>
    </lineage>
</organism>
<accession>A0A4S2H146</accession>
<evidence type="ECO:0000256" key="1">
    <source>
        <dbReference type="SAM" id="Coils"/>
    </source>
</evidence>
<evidence type="ECO:0008006" key="5">
    <source>
        <dbReference type="Google" id="ProtNLM"/>
    </source>
</evidence>